<dbReference type="GO" id="GO:0051920">
    <property type="term" value="F:peroxiredoxin activity"/>
    <property type="evidence" value="ECO:0007669"/>
    <property type="project" value="InterPro"/>
</dbReference>
<name>A0A2S5TFC4_9GAMM</name>
<accession>A0A2S5TFC4</accession>
<dbReference type="PANTHER" id="PTHR34846:SF10">
    <property type="entry name" value="CYTOPLASMIC PROTEIN"/>
    <property type="match status" value="1"/>
</dbReference>
<dbReference type="InterPro" id="IPR003779">
    <property type="entry name" value="CMD-like"/>
</dbReference>
<feature type="domain" description="Carboxymuconolactone decarboxylase-like" evidence="1">
    <location>
        <begin position="18"/>
        <end position="100"/>
    </location>
</feature>
<dbReference type="EMBL" id="PSNW01000006">
    <property type="protein sequence ID" value="PPE73693.1"/>
    <property type="molecule type" value="Genomic_DNA"/>
</dbReference>
<gene>
    <name evidence="2" type="ORF">C3942_12935</name>
</gene>
<evidence type="ECO:0000259" key="1">
    <source>
        <dbReference type="Pfam" id="PF02627"/>
    </source>
</evidence>
<dbReference type="Gene3D" id="1.20.1290.10">
    <property type="entry name" value="AhpD-like"/>
    <property type="match status" value="1"/>
</dbReference>
<protein>
    <submittedName>
        <fullName evidence="2">Carboxymuconolactone decarboxylase</fullName>
    </submittedName>
</protein>
<dbReference type="RefSeq" id="WP_104230754.1">
    <property type="nucleotide sequence ID" value="NZ_PSNW01000006.1"/>
</dbReference>
<dbReference type="PANTHER" id="PTHR34846">
    <property type="entry name" value="4-CARBOXYMUCONOLACTONE DECARBOXYLASE FAMILY PROTEIN (AFU_ORTHOLOGUE AFUA_6G11590)"/>
    <property type="match status" value="1"/>
</dbReference>
<dbReference type="Proteomes" id="UP000238220">
    <property type="component" value="Unassembled WGS sequence"/>
</dbReference>
<dbReference type="SUPFAM" id="SSF69118">
    <property type="entry name" value="AhpD-like"/>
    <property type="match status" value="1"/>
</dbReference>
<evidence type="ECO:0000313" key="2">
    <source>
        <dbReference type="EMBL" id="PPE73693.1"/>
    </source>
</evidence>
<evidence type="ECO:0000313" key="3">
    <source>
        <dbReference type="Proteomes" id="UP000238220"/>
    </source>
</evidence>
<proteinExistence type="predicted"/>
<keyword evidence="3" id="KW-1185">Reference proteome</keyword>
<dbReference type="Pfam" id="PF02627">
    <property type="entry name" value="CMD"/>
    <property type="match status" value="1"/>
</dbReference>
<organism evidence="2 3">
    <name type="scientific">Solimonas fluminis</name>
    <dbReference type="NCBI Taxonomy" id="2086571"/>
    <lineage>
        <taxon>Bacteria</taxon>
        <taxon>Pseudomonadati</taxon>
        <taxon>Pseudomonadota</taxon>
        <taxon>Gammaproteobacteria</taxon>
        <taxon>Nevskiales</taxon>
        <taxon>Nevskiaceae</taxon>
        <taxon>Solimonas</taxon>
    </lineage>
</organism>
<dbReference type="AlphaFoldDB" id="A0A2S5TFC4"/>
<reference evidence="2 3" key="1">
    <citation type="submission" date="2018-02" db="EMBL/GenBank/DDBJ databases">
        <title>Genome sequencing of Solimonas sp. HR-BB.</title>
        <authorList>
            <person name="Lee Y."/>
            <person name="Jeon C.O."/>
        </authorList>
    </citation>
    <scope>NUCLEOTIDE SEQUENCE [LARGE SCALE GENOMIC DNA]</scope>
    <source>
        <strain evidence="2 3">HR-BB</strain>
    </source>
</reference>
<sequence length="163" mass="17990">MARIDVQDDLGSWMQLQPDMGAGLVAYSEAVYGKARLPLRVREIARMRIAQINECEVCRNARQEQGPGQGVDEALYAGVAGWRNAPGYSEREKLAAEFAERFALDHVAMRADDAFWQRFRAAYSDAEIVELTMSVALWLGAGRAMRVLDVGQACALTLQSPAP</sequence>
<comment type="caution">
    <text evidence="2">The sequence shown here is derived from an EMBL/GenBank/DDBJ whole genome shotgun (WGS) entry which is preliminary data.</text>
</comment>
<dbReference type="OrthoDB" id="9801997at2"/>
<dbReference type="InterPro" id="IPR029032">
    <property type="entry name" value="AhpD-like"/>
</dbReference>